<proteinExistence type="predicted"/>
<dbReference type="AlphaFoldDB" id="F2BET1"/>
<dbReference type="HOGENOM" id="CLU_2586043_0_0_4"/>
<keyword evidence="2" id="KW-1185">Reference proteome</keyword>
<gene>
    <name evidence="1" type="ORF">HMPREF9123_2238</name>
</gene>
<evidence type="ECO:0000313" key="1">
    <source>
        <dbReference type="EMBL" id="EGF09986.1"/>
    </source>
</evidence>
<accession>F2BET1</accession>
<dbReference type="EMBL" id="AFAY01000046">
    <property type="protein sequence ID" value="EGF09986.1"/>
    <property type="molecule type" value="Genomic_DNA"/>
</dbReference>
<sequence>MCSFAAHAVQGSLKTVKTHFQAAFSASSLSCKPNISDYSTMLGFNPTYPCLSASHRTDTITRVFCRFRLPESGFFVAPTF</sequence>
<name>F2BET1_9NEIS</name>
<comment type="caution">
    <text evidence="1">The sequence shown here is derived from an EMBL/GenBank/DDBJ whole genome shotgun (WGS) entry which is preliminary data.</text>
</comment>
<organism evidence="1 2">
    <name type="scientific">Neisseria bacilliformis ATCC BAA-1200</name>
    <dbReference type="NCBI Taxonomy" id="888742"/>
    <lineage>
        <taxon>Bacteria</taxon>
        <taxon>Pseudomonadati</taxon>
        <taxon>Pseudomonadota</taxon>
        <taxon>Betaproteobacteria</taxon>
        <taxon>Neisseriales</taxon>
        <taxon>Neisseriaceae</taxon>
        <taxon>Neisseria</taxon>
    </lineage>
</organism>
<reference evidence="1 2" key="1">
    <citation type="submission" date="2011-02" db="EMBL/GenBank/DDBJ databases">
        <authorList>
            <person name="Muzny D."/>
            <person name="Qin X."/>
            <person name="Deng J."/>
            <person name="Jiang H."/>
            <person name="Liu Y."/>
            <person name="Qu J."/>
            <person name="Song X.-Z."/>
            <person name="Zhang L."/>
            <person name="Thornton R."/>
            <person name="Coyle M."/>
            <person name="Francisco L."/>
            <person name="Jackson L."/>
            <person name="Javaid M."/>
            <person name="Korchina V."/>
            <person name="Kovar C."/>
            <person name="Mata R."/>
            <person name="Mathew T."/>
            <person name="Ngo R."/>
            <person name="Nguyen L."/>
            <person name="Nguyen N."/>
            <person name="Okwuonu G."/>
            <person name="Ongeri F."/>
            <person name="Pham C."/>
            <person name="Simmons D."/>
            <person name="Wilczek-Boney K."/>
            <person name="Hale W."/>
            <person name="Jakkamsetti A."/>
            <person name="Pham P."/>
            <person name="Ruth R."/>
            <person name="San Lucas F."/>
            <person name="Warren J."/>
            <person name="Zhang J."/>
            <person name="Zhao Z."/>
            <person name="Zhou C."/>
            <person name="Zhu D."/>
            <person name="Lee S."/>
            <person name="Bess C."/>
            <person name="Blankenburg K."/>
            <person name="Forbes L."/>
            <person name="Fu Q."/>
            <person name="Gubbala S."/>
            <person name="Hirani K."/>
            <person name="Jayaseelan J.C."/>
            <person name="Lara F."/>
            <person name="Munidasa M."/>
            <person name="Palculict T."/>
            <person name="Patil S."/>
            <person name="Pu L.-L."/>
            <person name="Saada N."/>
            <person name="Tang L."/>
            <person name="Weissenberger G."/>
            <person name="Zhu Y."/>
            <person name="Hemphill L."/>
            <person name="Shang Y."/>
            <person name="Youmans B."/>
            <person name="Ayvaz T."/>
            <person name="Ross M."/>
            <person name="Santibanez J."/>
            <person name="Aqrawi P."/>
            <person name="Gross S."/>
            <person name="Joshi V."/>
            <person name="Fowler G."/>
            <person name="Nazareth L."/>
            <person name="Reid J."/>
            <person name="Worley K."/>
            <person name="Petrosino J."/>
            <person name="Highlander S."/>
            <person name="Gibbs R."/>
        </authorList>
    </citation>
    <scope>NUCLEOTIDE SEQUENCE [LARGE SCALE GENOMIC DNA]</scope>
    <source>
        <strain evidence="1 2">ATCC BAA-1200</strain>
    </source>
</reference>
<evidence type="ECO:0000313" key="2">
    <source>
        <dbReference type="Proteomes" id="UP000004105"/>
    </source>
</evidence>
<dbReference type="Proteomes" id="UP000004105">
    <property type="component" value="Unassembled WGS sequence"/>
</dbReference>
<protein>
    <submittedName>
        <fullName evidence="1">Uncharacterized protein</fullName>
    </submittedName>
</protein>